<dbReference type="InterPro" id="IPR036822">
    <property type="entry name" value="CutC-like_dom_sf"/>
</dbReference>
<proteinExistence type="inferred from homology"/>
<reference evidence="3" key="1">
    <citation type="submission" date="2020-10" db="EMBL/GenBank/DDBJ databases">
        <authorList>
            <person name="Gilroy R."/>
        </authorList>
    </citation>
    <scope>NUCLEOTIDE SEQUENCE</scope>
    <source>
        <strain evidence="3">3924</strain>
    </source>
</reference>
<evidence type="ECO:0000256" key="1">
    <source>
        <dbReference type="ARBA" id="ARBA00007768"/>
    </source>
</evidence>
<dbReference type="Pfam" id="PF03932">
    <property type="entry name" value="CutC"/>
    <property type="match status" value="1"/>
</dbReference>
<organism evidence="3 4">
    <name type="scientific">Candidatus Aphodosoma intestinipullorum</name>
    <dbReference type="NCBI Taxonomy" id="2840674"/>
    <lineage>
        <taxon>Bacteria</taxon>
        <taxon>Pseudomonadati</taxon>
        <taxon>Bacteroidota</taxon>
        <taxon>Bacteroidia</taxon>
        <taxon>Bacteroidales</taxon>
        <taxon>Candidatus Aphodosoma</taxon>
    </lineage>
</organism>
<comment type="caution">
    <text evidence="3">The sequence shown here is derived from an EMBL/GenBank/DDBJ whole genome shotgun (WGS) entry which is preliminary data.</text>
</comment>
<reference evidence="3" key="2">
    <citation type="journal article" date="2021" name="PeerJ">
        <title>Extensive microbial diversity within the chicken gut microbiome revealed by metagenomics and culture.</title>
        <authorList>
            <person name="Gilroy R."/>
            <person name="Ravi A."/>
            <person name="Getino M."/>
            <person name="Pursley I."/>
            <person name="Horton D.L."/>
            <person name="Alikhan N.F."/>
            <person name="Baker D."/>
            <person name="Gharbi K."/>
            <person name="Hall N."/>
            <person name="Watson M."/>
            <person name="Adriaenssens E.M."/>
            <person name="Foster-Nyarko E."/>
            <person name="Jarju S."/>
            <person name="Secka A."/>
            <person name="Antonio M."/>
            <person name="Oren A."/>
            <person name="Chaudhuri R.R."/>
            <person name="La Ragione R."/>
            <person name="Hildebrand F."/>
            <person name="Pallen M.J."/>
        </authorList>
    </citation>
    <scope>NUCLEOTIDE SEQUENCE</scope>
    <source>
        <strain evidence="3">3924</strain>
    </source>
</reference>
<comment type="similarity">
    <text evidence="1 2">Belongs to the CutC family.</text>
</comment>
<dbReference type="HAMAP" id="MF_00795">
    <property type="entry name" value="CutC"/>
    <property type="match status" value="1"/>
</dbReference>
<dbReference type="EMBL" id="JADIMV010000121">
    <property type="protein sequence ID" value="MBO8440387.1"/>
    <property type="molecule type" value="Genomic_DNA"/>
</dbReference>
<keyword evidence="2" id="KW-0963">Cytoplasm</keyword>
<accession>A0A940IF99</accession>
<dbReference type="PANTHER" id="PTHR12598:SF0">
    <property type="entry name" value="COPPER HOMEOSTASIS PROTEIN CUTC HOMOLOG"/>
    <property type="match status" value="1"/>
</dbReference>
<dbReference type="Gene3D" id="3.20.20.380">
    <property type="entry name" value="Copper homeostasis (CutC) domain"/>
    <property type="match status" value="1"/>
</dbReference>
<dbReference type="FunFam" id="3.20.20.380:FF:000001">
    <property type="entry name" value="Copper homeostasis protein CutC"/>
    <property type="match status" value="1"/>
</dbReference>
<name>A0A940IF99_9BACT</name>
<dbReference type="InterPro" id="IPR005627">
    <property type="entry name" value="CutC-like"/>
</dbReference>
<sequence length="255" mass="27099">MQSDCRIEVCAGSLESALVAQEAGAYRVELCAGMPEGGTTPSYGEIALARKMLDIKLHVIIRPRGGDFLYSPLEQDIMLRDIEAVRALGVDGIVVGCLTADADVDCTAMGRIMEAANGMSVTFHRAFDMVRDPMGALEKIISLGCGRILTSGQKNHALDGCGLIARLVAAAAGRIVIMPGSGVTAENISLIAARTGAKEFHLSGRTEVDGGMRYRNTQVSMGGTVNIEEYKRYVTDHTKIEAAIAALRGVPVQFP</sequence>
<evidence type="ECO:0000256" key="2">
    <source>
        <dbReference type="HAMAP-Rule" id="MF_00795"/>
    </source>
</evidence>
<evidence type="ECO:0000313" key="4">
    <source>
        <dbReference type="Proteomes" id="UP000712007"/>
    </source>
</evidence>
<protein>
    <recommendedName>
        <fullName evidence="2">PF03932 family protein CutC</fullName>
    </recommendedName>
</protein>
<evidence type="ECO:0000313" key="3">
    <source>
        <dbReference type="EMBL" id="MBO8440387.1"/>
    </source>
</evidence>
<dbReference type="SUPFAM" id="SSF110395">
    <property type="entry name" value="CutC-like"/>
    <property type="match status" value="1"/>
</dbReference>
<dbReference type="PANTHER" id="PTHR12598">
    <property type="entry name" value="COPPER HOMEOSTASIS PROTEIN CUTC"/>
    <property type="match status" value="1"/>
</dbReference>
<dbReference type="GO" id="GO:0005507">
    <property type="term" value="F:copper ion binding"/>
    <property type="evidence" value="ECO:0007669"/>
    <property type="project" value="TreeGrafter"/>
</dbReference>
<dbReference type="GO" id="GO:0005737">
    <property type="term" value="C:cytoplasm"/>
    <property type="evidence" value="ECO:0007669"/>
    <property type="project" value="UniProtKB-SubCell"/>
</dbReference>
<gene>
    <name evidence="2" type="primary">cutC</name>
    <name evidence="3" type="ORF">IAC51_07035</name>
</gene>
<comment type="caution">
    <text evidence="2">Once thought to be involved in copper homeostasis, experiments in E.coli have shown this is not the case.</text>
</comment>
<comment type="subcellular location">
    <subcellularLocation>
        <location evidence="2">Cytoplasm</location>
    </subcellularLocation>
</comment>
<dbReference type="Proteomes" id="UP000712007">
    <property type="component" value="Unassembled WGS sequence"/>
</dbReference>
<dbReference type="AlphaFoldDB" id="A0A940IF99"/>